<dbReference type="PROSITE" id="PS51465">
    <property type="entry name" value="KAZAL_2"/>
    <property type="match status" value="1"/>
</dbReference>
<dbReference type="InterPro" id="IPR002350">
    <property type="entry name" value="Kazal_dom"/>
</dbReference>
<dbReference type="Pfam" id="PF03137">
    <property type="entry name" value="OATP"/>
    <property type="match status" value="1"/>
</dbReference>
<dbReference type="PANTHER" id="PTHR11388:SF76">
    <property type="entry name" value="SOLUTE CARRIER ORGANIC ANION TRANSPORTER FAMILY MEMBER"/>
    <property type="match status" value="1"/>
</dbReference>
<dbReference type="AlphaFoldDB" id="A0A6J2UE63"/>
<dbReference type="RefSeq" id="XP_030386445.1">
    <property type="nucleotide sequence ID" value="XM_030530585.1"/>
</dbReference>
<dbReference type="CTD" id="37543"/>
<dbReference type="Proteomes" id="UP000504634">
    <property type="component" value="Unplaced"/>
</dbReference>
<dbReference type="GO" id="GO:0043252">
    <property type="term" value="P:sodium-independent organic anion transport"/>
    <property type="evidence" value="ECO:0007669"/>
    <property type="project" value="TreeGrafter"/>
</dbReference>
<dbReference type="CDD" id="cd17336">
    <property type="entry name" value="MFS_SLCO_OATP"/>
    <property type="match status" value="1"/>
</dbReference>
<protein>
    <recommendedName>
        <fullName evidence="8">Solute carrier organic anion transporter family member</fullName>
    </recommendedName>
</protein>
<dbReference type="Gene3D" id="1.20.1250.20">
    <property type="entry name" value="MFS general substrate transporter like domains"/>
    <property type="match status" value="1"/>
</dbReference>
<dbReference type="PANTHER" id="PTHR11388">
    <property type="entry name" value="ORGANIC ANION TRANSPORTER"/>
    <property type="match status" value="1"/>
</dbReference>
<reference evidence="11" key="1">
    <citation type="submission" date="2025-08" db="UniProtKB">
        <authorList>
            <consortium name="RefSeq"/>
        </authorList>
    </citation>
    <scope>IDENTIFICATION</scope>
    <source>
        <strain evidence="11">11010-0011.00</strain>
        <tissue evidence="11">Whole body</tissue>
    </source>
</reference>
<feature type="transmembrane region" description="Helical" evidence="8">
    <location>
        <begin position="105"/>
        <end position="126"/>
    </location>
</feature>
<feature type="transmembrane region" description="Helical" evidence="8">
    <location>
        <begin position="574"/>
        <end position="598"/>
    </location>
</feature>
<keyword evidence="3" id="KW-1003">Cell membrane</keyword>
<sequence>MEDAKKDGSEVLPILSNDGETLIMNNLKKCEEQIKEEPNTPQCEDVTCGFWIFKGATLQRLATEQMYVVAYGIAGCLITMAFSYFNGTITTLERRFKIPAKTLGIISVGNDMSTMVASAFLGYYAGRRHRPRWMGCGILTLVAFCLLTAALHYFYGAGDEALRLTEEFGEGKVEEFTDEETLCNEMEPKCVKETGLRMPQLFLFAAQLVSGIGQALFYVLGVSYMDDNTTKSKTPAMLSWSTFIRMLGPAIGYSLASFCLRLYISPSLKPMIKNEDPRWLGAWWLGWLILAVVLLISALTIFMFPKELPKARMRRLKPDQDSSTKELQPLSLADLMKSVHRLLANKVFLYNTLASILYLFGYMAFWIFTPKYIEMQYRKSAATASLATGSVALAFSAAGVLISGFVISKYKPSARALAAWNGTVDFLTVAGILCYVFIGCEGSDRMALLSATSNTNCSTHCHCENVRYTPICGGNNITYLSACHAGCTEHYKDELIGSIYKGCDCMAVLEEPSISNGHSLQFQTGVEGACPVDCSSQFISFLVVMCFLKFVGASGRSSNVLLSLRCVPPEDKSFALGLGSMLVSLISFIPSPIFYGWIMDNHCLIWDKTCTNKGNCFLYDTKSLRYAFNISSAAFIFIGGFWNIGVWYHAKHLKIFDEESNTETKEKVKKKYMNNEDEVAEQRTLMELRQNNNS</sequence>
<keyword evidence="4 8" id="KW-0812">Transmembrane</keyword>
<evidence type="ECO:0000256" key="8">
    <source>
        <dbReference type="RuleBase" id="RU362056"/>
    </source>
</evidence>
<dbReference type="GeneID" id="115633185"/>
<feature type="domain" description="Kazal-like" evidence="9">
    <location>
        <begin position="451"/>
        <end position="507"/>
    </location>
</feature>
<feature type="transmembrane region" description="Helical" evidence="8">
    <location>
        <begin position="243"/>
        <end position="264"/>
    </location>
</feature>
<feature type="transmembrane region" description="Helical" evidence="8">
    <location>
        <begin position="347"/>
        <end position="369"/>
    </location>
</feature>
<gene>
    <name evidence="11" type="primary">LOC115633185</name>
</gene>
<evidence type="ECO:0000313" key="11">
    <source>
        <dbReference type="RefSeq" id="XP_030386445.1"/>
    </source>
</evidence>
<evidence type="ECO:0000256" key="2">
    <source>
        <dbReference type="ARBA" id="ARBA00009657"/>
    </source>
</evidence>
<evidence type="ECO:0000259" key="9">
    <source>
        <dbReference type="PROSITE" id="PS51465"/>
    </source>
</evidence>
<keyword evidence="8" id="KW-0406">Ion transport</keyword>
<feature type="transmembrane region" description="Helical" evidence="8">
    <location>
        <begin position="284"/>
        <end position="305"/>
    </location>
</feature>
<accession>A0A6J2UE63</accession>
<evidence type="ECO:0000256" key="4">
    <source>
        <dbReference type="ARBA" id="ARBA00022692"/>
    </source>
</evidence>
<feature type="transmembrane region" description="Helical" evidence="8">
    <location>
        <begin position="419"/>
        <end position="438"/>
    </location>
</feature>
<dbReference type="SUPFAM" id="SSF103473">
    <property type="entry name" value="MFS general substrate transporter"/>
    <property type="match status" value="2"/>
</dbReference>
<organism evidence="10 11">
    <name type="scientific">Drosophila lebanonensis</name>
    <name type="common">Fruit fly</name>
    <name type="synonym">Scaptodrosophila lebanonensis</name>
    <dbReference type="NCBI Taxonomy" id="7225"/>
    <lineage>
        <taxon>Eukaryota</taxon>
        <taxon>Metazoa</taxon>
        <taxon>Ecdysozoa</taxon>
        <taxon>Arthropoda</taxon>
        <taxon>Hexapoda</taxon>
        <taxon>Insecta</taxon>
        <taxon>Pterygota</taxon>
        <taxon>Neoptera</taxon>
        <taxon>Endopterygota</taxon>
        <taxon>Diptera</taxon>
        <taxon>Brachycera</taxon>
        <taxon>Muscomorpha</taxon>
        <taxon>Ephydroidea</taxon>
        <taxon>Drosophilidae</taxon>
        <taxon>Scaptodrosophila</taxon>
    </lineage>
</organism>
<keyword evidence="8" id="KW-0813">Transport</keyword>
<dbReference type="GO" id="GO:0016323">
    <property type="term" value="C:basolateral plasma membrane"/>
    <property type="evidence" value="ECO:0007669"/>
    <property type="project" value="TreeGrafter"/>
</dbReference>
<keyword evidence="5 8" id="KW-1133">Transmembrane helix</keyword>
<feature type="transmembrane region" description="Helical" evidence="8">
    <location>
        <begin position="66"/>
        <end position="85"/>
    </location>
</feature>
<comment type="subcellular location">
    <subcellularLocation>
        <location evidence="1 8">Cell membrane</location>
        <topology evidence="1 8">Multi-pass membrane protein</topology>
    </subcellularLocation>
</comment>
<evidence type="ECO:0000256" key="6">
    <source>
        <dbReference type="ARBA" id="ARBA00023136"/>
    </source>
</evidence>
<dbReference type="InterPro" id="IPR036058">
    <property type="entry name" value="Kazal_dom_sf"/>
</dbReference>
<evidence type="ECO:0000256" key="1">
    <source>
        <dbReference type="ARBA" id="ARBA00004651"/>
    </source>
</evidence>
<dbReference type="NCBIfam" id="TIGR00805">
    <property type="entry name" value="oat"/>
    <property type="match status" value="1"/>
</dbReference>
<comment type="similarity">
    <text evidence="2 8">Belongs to the organo anion transporter (TC 2.A.60) family.</text>
</comment>
<feature type="transmembrane region" description="Helical" evidence="8">
    <location>
        <begin position="626"/>
        <end position="648"/>
    </location>
</feature>
<dbReference type="InterPro" id="IPR004156">
    <property type="entry name" value="OATP"/>
</dbReference>
<keyword evidence="10" id="KW-1185">Reference proteome</keyword>
<feature type="transmembrane region" description="Helical" evidence="8">
    <location>
        <begin position="133"/>
        <end position="155"/>
    </location>
</feature>
<dbReference type="Pfam" id="PF07648">
    <property type="entry name" value="Kazal_2"/>
    <property type="match status" value="1"/>
</dbReference>
<dbReference type="SUPFAM" id="SSF100895">
    <property type="entry name" value="Kazal-type serine protease inhibitors"/>
    <property type="match status" value="1"/>
</dbReference>
<name>A0A6J2UE63_DROLE</name>
<evidence type="ECO:0000256" key="5">
    <source>
        <dbReference type="ARBA" id="ARBA00022989"/>
    </source>
</evidence>
<dbReference type="InterPro" id="IPR036259">
    <property type="entry name" value="MFS_trans_sf"/>
</dbReference>
<dbReference type="GO" id="GO:0006811">
    <property type="term" value="P:monoatomic ion transport"/>
    <property type="evidence" value="ECO:0007669"/>
    <property type="project" value="UniProtKB-KW"/>
</dbReference>
<feature type="transmembrane region" description="Helical" evidence="8">
    <location>
        <begin position="538"/>
        <end position="562"/>
    </location>
</feature>
<keyword evidence="7" id="KW-1015">Disulfide bond</keyword>
<dbReference type="GO" id="GO:0015347">
    <property type="term" value="F:sodium-independent organic anion transmembrane transporter activity"/>
    <property type="evidence" value="ECO:0007669"/>
    <property type="project" value="TreeGrafter"/>
</dbReference>
<dbReference type="OrthoDB" id="5062115at2759"/>
<evidence type="ECO:0000256" key="3">
    <source>
        <dbReference type="ARBA" id="ARBA00022475"/>
    </source>
</evidence>
<keyword evidence="6 8" id="KW-0472">Membrane</keyword>
<feature type="transmembrane region" description="Helical" evidence="8">
    <location>
        <begin position="201"/>
        <end position="222"/>
    </location>
</feature>
<evidence type="ECO:0000256" key="7">
    <source>
        <dbReference type="ARBA" id="ARBA00023157"/>
    </source>
</evidence>
<feature type="transmembrane region" description="Helical" evidence="8">
    <location>
        <begin position="381"/>
        <end position="407"/>
    </location>
</feature>
<evidence type="ECO:0000313" key="10">
    <source>
        <dbReference type="Proteomes" id="UP000504634"/>
    </source>
</evidence>
<proteinExistence type="inferred from homology"/>